<keyword evidence="3" id="KW-1185">Reference proteome</keyword>
<proteinExistence type="predicted"/>
<reference evidence="2" key="1">
    <citation type="journal article" date="2019" name="bioRxiv">
        <title>The Genome of the Zebra Mussel, Dreissena polymorpha: A Resource for Invasive Species Research.</title>
        <authorList>
            <person name="McCartney M.A."/>
            <person name="Auch B."/>
            <person name="Kono T."/>
            <person name="Mallez S."/>
            <person name="Zhang Y."/>
            <person name="Obille A."/>
            <person name="Becker A."/>
            <person name="Abrahante J.E."/>
            <person name="Garbe J."/>
            <person name="Badalamenti J.P."/>
            <person name="Herman A."/>
            <person name="Mangelson H."/>
            <person name="Liachko I."/>
            <person name="Sullivan S."/>
            <person name="Sone E.D."/>
            <person name="Koren S."/>
            <person name="Silverstein K.A.T."/>
            <person name="Beckman K.B."/>
            <person name="Gohl D.M."/>
        </authorList>
    </citation>
    <scope>NUCLEOTIDE SEQUENCE</scope>
    <source>
        <strain evidence="2">Duluth1</strain>
        <tissue evidence="2">Whole animal</tissue>
    </source>
</reference>
<gene>
    <name evidence="2" type="ORF">DPMN_138617</name>
</gene>
<feature type="region of interest" description="Disordered" evidence="1">
    <location>
        <begin position="37"/>
        <end position="57"/>
    </location>
</feature>
<protein>
    <submittedName>
        <fullName evidence="2">Uncharacterized protein</fullName>
    </submittedName>
</protein>
<accession>A0A9D4JIR2</accession>
<comment type="caution">
    <text evidence="2">The sequence shown here is derived from an EMBL/GenBank/DDBJ whole genome shotgun (WGS) entry which is preliminary data.</text>
</comment>
<organism evidence="2 3">
    <name type="scientific">Dreissena polymorpha</name>
    <name type="common">Zebra mussel</name>
    <name type="synonym">Mytilus polymorpha</name>
    <dbReference type="NCBI Taxonomy" id="45954"/>
    <lineage>
        <taxon>Eukaryota</taxon>
        <taxon>Metazoa</taxon>
        <taxon>Spiralia</taxon>
        <taxon>Lophotrochozoa</taxon>
        <taxon>Mollusca</taxon>
        <taxon>Bivalvia</taxon>
        <taxon>Autobranchia</taxon>
        <taxon>Heteroconchia</taxon>
        <taxon>Euheterodonta</taxon>
        <taxon>Imparidentia</taxon>
        <taxon>Neoheterodontei</taxon>
        <taxon>Myida</taxon>
        <taxon>Dreissenoidea</taxon>
        <taxon>Dreissenidae</taxon>
        <taxon>Dreissena</taxon>
    </lineage>
</organism>
<evidence type="ECO:0000313" key="2">
    <source>
        <dbReference type="EMBL" id="KAH3810228.1"/>
    </source>
</evidence>
<dbReference type="AlphaFoldDB" id="A0A9D4JIR2"/>
<name>A0A9D4JIR2_DREPO</name>
<evidence type="ECO:0000256" key="1">
    <source>
        <dbReference type="SAM" id="MobiDB-lite"/>
    </source>
</evidence>
<reference evidence="2" key="2">
    <citation type="submission" date="2020-11" db="EMBL/GenBank/DDBJ databases">
        <authorList>
            <person name="McCartney M.A."/>
            <person name="Auch B."/>
            <person name="Kono T."/>
            <person name="Mallez S."/>
            <person name="Becker A."/>
            <person name="Gohl D.M."/>
            <person name="Silverstein K.A.T."/>
            <person name="Koren S."/>
            <person name="Bechman K.B."/>
            <person name="Herman A."/>
            <person name="Abrahante J.E."/>
            <person name="Garbe J."/>
        </authorList>
    </citation>
    <scope>NUCLEOTIDE SEQUENCE</scope>
    <source>
        <strain evidence="2">Duluth1</strain>
        <tissue evidence="2">Whole animal</tissue>
    </source>
</reference>
<dbReference type="Proteomes" id="UP000828390">
    <property type="component" value="Unassembled WGS sequence"/>
</dbReference>
<dbReference type="EMBL" id="JAIWYP010000006">
    <property type="protein sequence ID" value="KAH3810228.1"/>
    <property type="molecule type" value="Genomic_DNA"/>
</dbReference>
<sequence length="57" mass="6431">MVQANALLKDQVAELRLKADGAYLYIRCNYHQVTEIPEGDQKDSGNIVVEQTRPKSL</sequence>
<evidence type="ECO:0000313" key="3">
    <source>
        <dbReference type="Proteomes" id="UP000828390"/>
    </source>
</evidence>